<evidence type="ECO:0000313" key="1">
    <source>
        <dbReference type="EMBL" id="AHI58729.1"/>
    </source>
</evidence>
<dbReference type="HOGENOM" id="CLU_3391426_0_0_14"/>
<keyword evidence="2" id="KW-1185">Reference proteome</keyword>
<gene>
    <name evidence="1" type="ORF">P344_07165</name>
</gene>
<dbReference type="STRING" id="838561.P344_07165"/>
<sequence length="32" mass="3626">MIKKYQMNLNTYIGFVTDQNDNLLGFSGMGVI</sequence>
<dbReference type="AlphaFoldDB" id="W6AYB9"/>
<organism evidence="1 2">
    <name type="scientific">Spiroplasma mirum ATCC 29335</name>
    <dbReference type="NCBI Taxonomy" id="838561"/>
    <lineage>
        <taxon>Bacteria</taxon>
        <taxon>Bacillati</taxon>
        <taxon>Mycoplasmatota</taxon>
        <taxon>Mollicutes</taxon>
        <taxon>Entomoplasmatales</taxon>
        <taxon>Spiroplasmataceae</taxon>
        <taxon>Spiroplasma</taxon>
    </lineage>
</organism>
<dbReference type="Proteomes" id="UP000019260">
    <property type="component" value="Chromosome"/>
</dbReference>
<evidence type="ECO:0000313" key="2">
    <source>
        <dbReference type="Proteomes" id="UP000019260"/>
    </source>
</evidence>
<protein>
    <submittedName>
        <fullName evidence="1">Uncharacterized protein</fullName>
    </submittedName>
</protein>
<proteinExistence type="predicted"/>
<accession>W6AYB9</accession>
<dbReference type="EMBL" id="CP006720">
    <property type="protein sequence ID" value="AHI58729.1"/>
    <property type="molecule type" value="Genomic_DNA"/>
</dbReference>
<name>W6AYB9_9MOLU</name>
<dbReference type="KEGG" id="smia:P344_07165"/>
<reference evidence="1 2" key="1">
    <citation type="submission" date="2013-09" db="EMBL/GenBank/DDBJ databases">
        <title>Complete genome sequence of Spiroplasma mirum suckling mouse cataract agent.</title>
        <authorList>
            <person name="Landry C.A."/>
            <person name="Bastian F.O."/>
            <person name="Thune R.L."/>
        </authorList>
    </citation>
    <scope>NUCLEOTIDE SEQUENCE [LARGE SCALE GENOMIC DNA]</scope>
    <source>
        <strain evidence="1 2">SMCA</strain>
    </source>
</reference>